<protein>
    <submittedName>
        <fullName evidence="1">DUF177 domain-containing protein</fullName>
    </submittedName>
</protein>
<proteinExistence type="predicted"/>
<dbReference type="Pfam" id="PF02620">
    <property type="entry name" value="YceD"/>
    <property type="match status" value="1"/>
</dbReference>
<sequence>MEAIYIPRLTKAPQQSEVIEVDEFLPDLETLTPVRGKIKVVHKGNYLDVSGQAEAIVTLTCHRCLQQYNHRLVVKTSEMIWLDEAANQLDDGALERETALEDLVESLPPNGYFYPDDWLYQQMCLAIPQRQLCDRNCQGIQLENSNSSGGGAIDSRWASLESLKERLNNGK</sequence>
<dbReference type="RefSeq" id="WP_413280822.1">
    <property type="nucleotide sequence ID" value="NZ_JBHFNT010000252.1"/>
</dbReference>
<evidence type="ECO:0000313" key="1">
    <source>
        <dbReference type="EMBL" id="MFB2838510.1"/>
    </source>
</evidence>
<evidence type="ECO:0000313" key="2">
    <source>
        <dbReference type="Proteomes" id="UP001576780"/>
    </source>
</evidence>
<comment type="caution">
    <text evidence="1">The sequence shown here is derived from an EMBL/GenBank/DDBJ whole genome shotgun (WGS) entry which is preliminary data.</text>
</comment>
<organism evidence="1 2">
    <name type="scientific">Floridaenema evergladense BLCC-F167</name>
    <dbReference type="NCBI Taxonomy" id="3153639"/>
    <lineage>
        <taxon>Bacteria</taxon>
        <taxon>Bacillati</taxon>
        <taxon>Cyanobacteriota</taxon>
        <taxon>Cyanophyceae</taxon>
        <taxon>Oscillatoriophycideae</taxon>
        <taxon>Aerosakkonematales</taxon>
        <taxon>Aerosakkonemataceae</taxon>
        <taxon>Floridanema</taxon>
        <taxon>Floridanema evergladense</taxon>
    </lineage>
</organism>
<accession>A0ABV4WTS7</accession>
<dbReference type="InterPro" id="IPR003772">
    <property type="entry name" value="YceD"/>
</dbReference>
<name>A0ABV4WTS7_9CYAN</name>
<dbReference type="EMBL" id="JBHFNT010000252">
    <property type="protein sequence ID" value="MFB2838510.1"/>
    <property type="molecule type" value="Genomic_DNA"/>
</dbReference>
<keyword evidence="2" id="KW-1185">Reference proteome</keyword>
<gene>
    <name evidence="1" type="ORF">ACE1CA_28810</name>
</gene>
<reference evidence="1 2" key="1">
    <citation type="submission" date="2024-09" db="EMBL/GenBank/DDBJ databases">
        <title>Floridaenema gen nov. (Aerosakkonemataceae, Aerosakkonematales ord. nov., Cyanobacteria) from benthic tropical and subtropical fresh waters, with the description of four new species.</title>
        <authorList>
            <person name="Moretto J.A."/>
            <person name="Berthold D.E."/>
            <person name="Lefler F.W."/>
            <person name="Huang I.-S."/>
            <person name="Laughinghouse H. IV."/>
        </authorList>
    </citation>
    <scope>NUCLEOTIDE SEQUENCE [LARGE SCALE GENOMIC DNA]</scope>
    <source>
        <strain evidence="1 2">BLCC-F167</strain>
    </source>
</reference>
<dbReference type="Proteomes" id="UP001576780">
    <property type="component" value="Unassembled WGS sequence"/>
</dbReference>